<dbReference type="Pfam" id="PF04663">
    <property type="entry name" value="Phenol_monoox"/>
    <property type="match status" value="1"/>
</dbReference>
<evidence type="ECO:0000313" key="2">
    <source>
        <dbReference type="Proteomes" id="UP000559182"/>
    </source>
</evidence>
<sequence>MPVKALYDYDFPSADRVENFGDDQLVYVHWLGNPLFCSAAAFRAPRDIPFGTFLTEIVWPWAGSDPDFDPSQVAGWQLFDEQLTPDDGASLTDLGIGHKALLKFRTE</sequence>
<dbReference type="Proteomes" id="UP000559182">
    <property type="component" value="Unassembled WGS sequence"/>
</dbReference>
<organism evidence="1 2">
    <name type="scientific">Flexivirga oryzae</name>
    <dbReference type="NCBI Taxonomy" id="1794944"/>
    <lineage>
        <taxon>Bacteria</taxon>
        <taxon>Bacillati</taxon>
        <taxon>Actinomycetota</taxon>
        <taxon>Actinomycetes</taxon>
        <taxon>Micrococcales</taxon>
        <taxon>Dermacoccaceae</taxon>
        <taxon>Flexivirga</taxon>
    </lineage>
</organism>
<protein>
    <submittedName>
        <fullName evidence="1">Phenol hydroxylase P4 protein</fullName>
    </submittedName>
</protein>
<comment type="caution">
    <text evidence="1">The sequence shown here is derived from an EMBL/GenBank/DDBJ whole genome shotgun (WGS) entry which is preliminary data.</text>
</comment>
<keyword evidence="2" id="KW-1185">Reference proteome</keyword>
<dbReference type="InterPro" id="IPR006756">
    <property type="entry name" value="Phenol_hydroxylase"/>
</dbReference>
<gene>
    <name evidence="1" type="ORF">FHU39_001969</name>
</gene>
<name>A0A839N9V1_9MICO</name>
<dbReference type="AlphaFoldDB" id="A0A839N9V1"/>
<dbReference type="RefSeq" id="WP_183320177.1">
    <property type="nucleotide sequence ID" value="NZ_JACHVQ010000001.1"/>
</dbReference>
<dbReference type="Gene3D" id="3.10.20.560">
    <property type="entry name" value="Phenol hydroxylase"/>
    <property type="match status" value="1"/>
</dbReference>
<proteinExistence type="predicted"/>
<accession>A0A839N9V1</accession>
<dbReference type="GO" id="GO:0018662">
    <property type="term" value="F:phenol 2-monooxygenase activity"/>
    <property type="evidence" value="ECO:0007669"/>
    <property type="project" value="InterPro"/>
</dbReference>
<reference evidence="1 2" key="1">
    <citation type="submission" date="2020-08" db="EMBL/GenBank/DDBJ databases">
        <title>Sequencing the genomes of 1000 actinobacteria strains.</title>
        <authorList>
            <person name="Klenk H.-P."/>
        </authorList>
    </citation>
    <scope>NUCLEOTIDE SEQUENCE [LARGE SCALE GENOMIC DNA]</scope>
    <source>
        <strain evidence="1 2">DSM 105369</strain>
    </source>
</reference>
<dbReference type="InterPro" id="IPR043010">
    <property type="entry name" value="Phenol_hydroxylase_sf"/>
</dbReference>
<evidence type="ECO:0000313" key="1">
    <source>
        <dbReference type="EMBL" id="MBB2891985.1"/>
    </source>
</evidence>
<dbReference type="EMBL" id="JACHVQ010000001">
    <property type="protein sequence ID" value="MBB2891985.1"/>
    <property type="molecule type" value="Genomic_DNA"/>
</dbReference>